<accession>A0AB34FCN2</accession>
<sequence>MSTSYYERLLSSPGDGHERTEDISEADSATLIEEDTADGTSDGSSSSEGGGRIDDDTNLLPSLYPCYIPFDAQHLVLTTAQEILEECCFDFAKQWLPSLVHEQRWSCAAAVELNRWTQYLDERTLSNLNLDAGIERSALEVLLMEIRNLRDVAVYRVPTTARGVSQLLHYAKQFSTLLKDGERTAAINRIKEIVDDKIYLLELNKKVLESTASGKLRAIREQHAALIRQEEQIVEDMMHLDIERGQLAGRVLRNSIEKLMKDASRA</sequence>
<keyword evidence="3" id="KW-1185">Reference proteome</keyword>
<evidence type="ECO:0000256" key="1">
    <source>
        <dbReference type="SAM" id="MobiDB-lite"/>
    </source>
</evidence>
<dbReference type="Proteomes" id="UP001163105">
    <property type="component" value="Unassembled WGS sequence"/>
</dbReference>
<proteinExistence type="predicted"/>
<dbReference type="AlphaFoldDB" id="A0AB34FCN2"/>
<dbReference type="EMBL" id="JAQHRD010000017">
    <property type="protein sequence ID" value="KAJ6436739.1"/>
    <property type="molecule type" value="Genomic_DNA"/>
</dbReference>
<evidence type="ECO:0000313" key="3">
    <source>
        <dbReference type="Proteomes" id="UP001163105"/>
    </source>
</evidence>
<comment type="caution">
    <text evidence="2">The sequence shown here is derived from an EMBL/GenBank/DDBJ whole genome shotgun (WGS) entry which is preliminary data.</text>
</comment>
<protein>
    <submittedName>
        <fullName evidence="2">Ribonuclease H-like protein</fullName>
    </submittedName>
</protein>
<evidence type="ECO:0000313" key="2">
    <source>
        <dbReference type="EMBL" id="KAJ6436739.1"/>
    </source>
</evidence>
<reference evidence="2" key="1">
    <citation type="submission" date="2023-01" db="EMBL/GenBank/DDBJ databases">
        <title>The growth and conidiation of Purpureocillium lavendulum are regulated by nitrogen source and histone H3K14 acetylation.</title>
        <authorList>
            <person name="Tang P."/>
            <person name="Han J."/>
            <person name="Zhang C."/>
            <person name="Tang P."/>
            <person name="Qi F."/>
            <person name="Zhang K."/>
            <person name="Liang L."/>
        </authorList>
    </citation>
    <scope>NUCLEOTIDE SEQUENCE</scope>
    <source>
        <strain evidence="2">YMF1.00683</strain>
    </source>
</reference>
<organism evidence="2 3">
    <name type="scientific">Purpureocillium lavendulum</name>
    <dbReference type="NCBI Taxonomy" id="1247861"/>
    <lineage>
        <taxon>Eukaryota</taxon>
        <taxon>Fungi</taxon>
        <taxon>Dikarya</taxon>
        <taxon>Ascomycota</taxon>
        <taxon>Pezizomycotina</taxon>
        <taxon>Sordariomycetes</taxon>
        <taxon>Hypocreomycetidae</taxon>
        <taxon>Hypocreales</taxon>
        <taxon>Ophiocordycipitaceae</taxon>
        <taxon>Purpureocillium</taxon>
    </lineage>
</organism>
<feature type="region of interest" description="Disordered" evidence="1">
    <location>
        <begin position="1"/>
        <end position="54"/>
    </location>
</feature>
<feature type="compositionally biased region" description="Low complexity" evidence="1">
    <location>
        <begin position="38"/>
        <end position="47"/>
    </location>
</feature>
<gene>
    <name evidence="2" type="ORF">O9K51_10703</name>
</gene>
<name>A0AB34FCN2_9HYPO</name>